<dbReference type="PROSITE" id="PS51319">
    <property type="entry name" value="TFIIS_N"/>
    <property type="match status" value="1"/>
</dbReference>
<comment type="subcellular location">
    <subcellularLocation>
        <location evidence="1">Nucleus</location>
    </subcellularLocation>
</comment>
<feature type="region of interest" description="Disordered" evidence="2">
    <location>
        <begin position="209"/>
        <end position="236"/>
    </location>
</feature>
<keyword evidence="1" id="KW-0539">Nucleus</keyword>
<dbReference type="CTD" id="33270"/>
<dbReference type="PANTHER" id="PTHR46557:SF1">
    <property type="entry name" value="SERINE_THREONINE-PROTEIN PHOSPHATASE 1 REGULATORY SUBUNIT 10"/>
    <property type="match status" value="1"/>
</dbReference>
<dbReference type="Proteomes" id="UP001105220">
    <property type="component" value="Unplaced"/>
</dbReference>
<feature type="compositionally biased region" description="Basic and acidic residues" evidence="2">
    <location>
        <begin position="286"/>
        <end position="305"/>
    </location>
</feature>
<feature type="domain" description="TFIIS N-terminal" evidence="4">
    <location>
        <begin position="71"/>
        <end position="145"/>
    </location>
</feature>
<dbReference type="VEuPathDB" id="VectorBase:ACON008794"/>
<dbReference type="EnsemblMetazoa" id="ACON008794-RA">
    <property type="protein sequence ID" value="ACON008794-PA"/>
    <property type="gene ID" value="ACON008794"/>
</dbReference>
<feature type="region of interest" description="Disordered" evidence="2">
    <location>
        <begin position="1252"/>
        <end position="1368"/>
    </location>
</feature>
<dbReference type="PANTHER" id="PTHR46557">
    <property type="entry name" value="SERINE/THREONINE-PROTEIN PHOSPHATASE 1 REGULATORY SUBUNIT 10-RELATED"/>
    <property type="match status" value="1"/>
</dbReference>
<keyword evidence="6" id="KW-1185">Reference proteome</keyword>
<evidence type="ECO:0000313" key="5">
    <source>
        <dbReference type="EnsemblMetazoa" id="ACON008794-PA"/>
    </source>
</evidence>
<evidence type="ECO:0000256" key="1">
    <source>
        <dbReference type="PROSITE-ProRule" id="PRU00649"/>
    </source>
</evidence>
<feature type="compositionally biased region" description="Basic and acidic residues" evidence="2">
    <location>
        <begin position="919"/>
        <end position="948"/>
    </location>
</feature>
<feature type="compositionally biased region" description="Basic and acidic residues" evidence="2">
    <location>
        <begin position="389"/>
        <end position="399"/>
    </location>
</feature>
<accession>A0A6E8VY08</accession>
<dbReference type="RefSeq" id="XP_040231407.2">
    <property type="nucleotide sequence ID" value="XM_040375473.2"/>
</dbReference>
<feature type="compositionally biased region" description="Acidic residues" evidence="2">
    <location>
        <begin position="799"/>
        <end position="814"/>
    </location>
</feature>
<feature type="compositionally biased region" description="Low complexity" evidence="2">
    <location>
        <begin position="400"/>
        <end position="437"/>
    </location>
</feature>
<feature type="compositionally biased region" description="Basic and acidic residues" evidence="2">
    <location>
        <begin position="368"/>
        <end position="382"/>
    </location>
</feature>
<feature type="compositionally biased region" description="Low complexity" evidence="2">
    <location>
        <begin position="1313"/>
        <end position="1329"/>
    </location>
</feature>
<feature type="compositionally biased region" description="Basic and acidic residues" evidence="2">
    <location>
        <begin position="653"/>
        <end position="663"/>
    </location>
</feature>
<evidence type="ECO:0000313" key="6">
    <source>
        <dbReference type="Proteomes" id="UP001105220"/>
    </source>
</evidence>
<feature type="compositionally biased region" description="Polar residues" evidence="2">
    <location>
        <begin position="748"/>
        <end position="761"/>
    </location>
</feature>
<reference key="1">
    <citation type="journal article" date="2019" name="Genes (Basel)">
        <title>A High-Quality De novo Genome Assembly from a Single Mosquito Using PacBio Sequencing.</title>
        <authorList>
            <person name="Kingan S.B."/>
            <person name="Heaton H."/>
            <person name="Cudini J."/>
            <person name="Lambert C.C."/>
            <person name="Baybayan P."/>
            <person name="Galvin B.D."/>
            <person name="Durbin R."/>
            <person name="Korlach J."/>
            <person name="Lawniczak M.K.N."/>
        </authorList>
    </citation>
    <scope>NUCLEOTIDE SEQUENCE [LARGE SCALE GENOMIC DNA]</scope>
    <source>
        <strain>Mali-NIH</strain>
    </source>
</reference>
<dbReference type="KEGG" id="acoz:120955021"/>
<dbReference type="VEuPathDB" id="VectorBase:ACON2_034096"/>
<protein>
    <submittedName>
        <fullName evidence="5">TFIIS N-terminal domain-containing protein</fullName>
    </submittedName>
</protein>
<dbReference type="GO" id="GO:0072357">
    <property type="term" value="C:PTW/PP1 phosphatase complex"/>
    <property type="evidence" value="ECO:0007669"/>
    <property type="project" value="TreeGrafter"/>
</dbReference>
<dbReference type="InterPro" id="IPR017923">
    <property type="entry name" value="TFIIS_N"/>
</dbReference>
<dbReference type="SUPFAM" id="SSF47676">
    <property type="entry name" value="Conserved domain common to transcription factors TFIIS, elongin A, CRSP70"/>
    <property type="match status" value="1"/>
</dbReference>
<proteinExistence type="predicted"/>
<feature type="chain" id="PRO_5026079722" evidence="3">
    <location>
        <begin position="23"/>
        <end position="1368"/>
    </location>
</feature>
<keyword evidence="3" id="KW-0732">Signal</keyword>
<name>A0A6E8VY08_ANOCL</name>
<feature type="compositionally biased region" description="Basic and acidic residues" evidence="2">
    <location>
        <begin position="890"/>
        <end position="912"/>
    </location>
</feature>
<dbReference type="InterPro" id="IPR035441">
    <property type="entry name" value="TFIIS/LEDGF_dom_sf"/>
</dbReference>
<evidence type="ECO:0000256" key="3">
    <source>
        <dbReference type="SAM" id="SignalP"/>
    </source>
</evidence>
<dbReference type="GO" id="GO:0005634">
    <property type="term" value="C:nucleus"/>
    <property type="evidence" value="ECO:0007669"/>
    <property type="project" value="UniProtKB-SubCell"/>
</dbReference>
<feature type="region of interest" description="Disordered" evidence="2">
    <location>
        <begin position="278"/>
        <end position="675"/>
    </location>
</feature>
<feature type="compositionally biased region" description="Low complexity" evidence="2">
    <location>
        <begin position="447"/>
        <end position="479"/>
    </location>
</feature>
<feature type="compositionally biased region" description="Basic and acidic residues" evidence="2">
    <location>
        <begin position="835"/>
        <end position="847"/>
    </location>
</feature>
<sequence length="1368" mass="143578">MPRIDPMKLLVCLSVLLAPNGGIRNAGEVRRLANLMAKFSKKLVSKAIYIQILKCTETELLGQFMQTGGWSLVHMWLVDGIGSKNWPLIQELMELLLCCPVDVERLKINSTPRLVKSLSTDSANESVKVLASKLVEQWLYIVKAPKQLSPMVPINQSELPAITGLAGTADGKQSGAESAIGQTPTVGAAVVGKQGVADIAAGKEQQHYQRNGYGPHAADSGEVDGQTETANHDGMVDGDKTTFQPTGEAAATVVPAKKTSLVLKITTKNGKQVVAKVIKSSTSRKGQRDSADGRAATDGEGAHPDDGDEEEDDDDDEEDQEEVVVNIESSKPSGEEATVAAPVAKKDDQLNAAETKKVDVVPNGGTEGSKERNSSSSKDKDRHNHSHHREREREKDRKGSSSSRSSSSKTSSSSSSSSSKHKSSSSSSSKSSGSSSSRSKDKDRHGSSSSSSGSKHKSSSSSSSSKSGSGSSKSSSSSSSDKHRDKDKSSSGGSRDGKESKAQSASPKLARARSRDDSVGGSNDSGSETSSVTNTSANDSKVAKSTTIPSKKASISIEVRNPENRVKTVKTYNSQFRSHGLIEEAPPPPSRKGLKKPSSASSPSTASPAATAASNNSSGSSSAVIGSTATGTLKRSSPTSSSGRDAVLAGVTAEKRAKEDPMERPGSIKLIPPKRQHALVESDMFMDALSATLRKDVKKRKRRTSGSEGATAGTATAPSSKPTGETTTTTSTTTATTAAAGSKPAGSDASTTAKANAPGNSPTRTEEHAAETTAPTPTTPTSPKVPTIAPMSFYRDTLAEQEEETGTEPTAGEDDEKKKDQAESDSTPTSNGDGAEEKKPSARKNDDTPGDEDGGDHADDDDDDDDEGPVLKKSKRAKCELNEDDDEEKGAEGEEKKVKKEGETVADDKTELMDVVMSDVEKKIAQEAESGVKKEEGGTEKEDEDGKKPPGPGCGPDGPPGVLVIHRRKGPKKQLRWRVAEELEEVRYFELDVTERCNVTKSFTDMKQMERVDERQKFMLSRKVGSEDIMVERTAWRPLLQVDNVPPSPDGSQSLERNVQRQRERGCLQALYFNKHMIPDSPAEPDPADTYQTADPVHIPLEDVTGNPDSVNDFTSMPWPDPRSTPPHESGAFSSPFFPSDLPPGAGFGAGGFPPPFAPGAAATIGPGPWNLGVPVGAPGVGAGGPRAGVLPPGMFPLSQPPPGLVGQPAAGGSPNMLNLPLSMSPNVPPPGMFPGANNFNAPPPELGLLAAGGVPDMGGRRGDGFRNGPPPHQQWTADGNRPFGGGGNNNPNRGGGGGGGGGFGNRGGGGNWNNRNQGNNNNNGNGNRNGDRSRIGDDGRGNFRGHWLQGGNRGHNNNRGGGGGRKW</sequence>
<organism evidence="5 6">
    <name type="scientific">Anopheles coluzzii</name>
    <name type="common">African malaria mosquito</name>
    <dbReference type="NCBI Taxonomy" id="1518534"/>
    <lineage>
        <taxon>Eukaryota</taxon>
        <taxon>Metazoa</taxon>
        <taxon>Ecdysozoa</taxon>
        <taxon>Arthropoda</taxon>
        <taxon>Hexapoda</taxon>
        <taxon>Insecta</taxon>
        <taxon>Pterygota</taxon>
        <taxon>Neoptera</taxon>
        <taxon>Endopterygota</taxon>
        <taxon>Diptera</taxon>
        <taxon>Nematocera</taxon>
        <taxon>Culicoidea</taxon>
        <taxon>Culicidae</taxon>
        <taxon>Anophelinae</taxon>
        <taxon>Anopheles</taxon>
    </lineage>
</organism>
<dbReference type="RefSeq" id="XP_040231404.2">
    <property type="nucleotide sequence ID" value="XM_040375470.2"/>
</dbReference>
<feature type="region of interest" description="Disordered" evidence="2">
    <location>
        <begin position="1120"/>
        <end position="1153"/>
    </location>
</feature>
<feature type="region of interest" description="Disordered" evidence="2">
    <location>
        <begin position="692"/>
        <end position="962"/>
    </location>
</feature>
<feature type="compositionally biased region" description="Pro residues" evidence="2">
    <location>
        <begin position="949"/>
        <end position="959"/>
    </location>
</feature>
<feature type="compositionally biased region" description="Basic and acidic residues" evidence="2">
    <location>
        <begin position="1330"/>
        <end position="1342"/>
    </location>
</feature>
<dbReference type="GO" id="GO:0000785">
    <property type="term" value="C:chromatin"/>
    <property type="evidence" value="ECO:0007669"/>
    <property type="project" value="TreeGrafter"/>
</dbReference>
<dbReference type="RefSeq" id="XP_049464732.1">
    <property type="nucleotide sequence ID" value="XM_049608775.1"/>
</dbReference>
<reference evidence="5" key="2">
    <citation type="submission" date="2020-05" db="UniProtKB">
        <authorList>
            <consortium name="EnsemblMetazoa"/>
        </authorList>
    </citation>
    <scope>IDENTIFICATION</scope>
    <source>
        <strain evidence="5">Ngousso</strain>
    </source>
</reference>
<dbReference type="GeneID" id="120955021"/>
<feature type="compositionally biased region" description="Low complexity" evidence="2">
    <location>
        <begin position="771"/>
        <end position="787"/>
    </location>
</feature>
<feature type="compositionally biased region" description="Polar residues" evidence="2">
    <location>
        <begin position="633"/>
        <end position="643"/>
    </location>
</feature>
<feature type="signal peptide" evidence="3">
    <location>
        <begin position="1"/>
        <end position="22"/>
    </location>
</feature>
<evidence type="ECO:0000256" key="2">
    <source>
        <dbReference type="SAM" id="MobiDB-lite"/>
    </source>
</evidence>
<dbReference type="VEuPathDB" id="VectorBase:ACMO_010743"/>
<feature type="compositionally biased region" description="Acidic residues" evidence="2">
    <location>
        <begin position="306"/>
        <end position="322"/>
    </location>
</feature>
<feature type="compositionally biased region" description="Low complexity" evidence="2">
    <location>
        <begin position="597"/>
        <end position="632"/>
    </location>
</feature>
<dbReference type="GO" id="GO:0008157">
    <property type="term" value="F:protein phosphatase 1 binding"/>
    <property type="evidence" value="ECO:0007669"/>
    <property type="project" value="TreeGrafter"/>
</dbReference>
<dbReference type="Gene3D" id="1.20.930.10">
    <property type="entry name" value="Conserved domain common to transcription factors TFIIS, elongin A, CRSP70"/>
    <property type="match status" value="1"/>
</dbReference>
<evidence type="ECO:0000259" key="4">
    <source>
        <dbReference type="PROSITE" id="PS51319"/>
    </source>
</evidence>
<feature type="compositionally biased region" description="Basic and acidic residues" evidence="2">
    <location>
        <begin position="480"/>
        <end position="501"/>
    </location>
</feature>
<feature type="compositionally biased region" description="Acidic residues" evidence="2">
    <location>
        <begin position="848"/>
        <end position="868"/>
    </location>
</feature>
<feature type="compositionally biased region" description="Gly residues" evidence="2">
    <location>
        <begin position="1283"/>
        <end position="1312"/>
    </location>
</feature>
<feature type="compositionally biased region" description="Low complexity" evidence="2">
    <location>
        <begin position="706"/>
        <end position="747"/>
    </location>
</feature>
<feature type="compositionally biased region" description="Polar residues" evidence="2">
    <location>
        <begin position="528"/>
        <end position="549"/>
    </location>
</feature>
<feature type="compositionally biased region" description="Low complexity" evidence="2">
    <location>
        <begin position="1133"/>
        <end position="1145"/>
    </location>
</feature>
<feature type="compositionally biased region" description="Basic and acidic residues" evidence="2">
    <location>
        <begin position="344"/>
        <end position="359"/>
    </location>
</feature>